<dbReference type="Proteomes" id="UP001152622">
    <property type="component" value="Chromosome 4"/>
</dbReference>
<dbReference type="EMBL" id="JAINUF010000004">
    <property type="protein sequence ID" value="KAJ8363587.1"/>
    <property type="molecule type" value="Genomic_DNA"/>
</dbReference>
<accession>A0A9Q1J0K6</accession>
<sequence length="73" mass="8384">MEKSQVGTFVKLHQTTRKKNRTERDRMSKQTNVSYLLVIKHRLRRHQVLQGTDDSEVMAGVPCSQGLCSEDVP</sequence>
<reference evidence="1" key="1">
    <citation type="journal article" date="2023" name="Science">
        <title>Genome structures resolve the early diversification of teleost fishes.</title>
        <authorList>
            <person name="Parey E."/>
            <person name="Louis A."/>
            <person name="Montfort J."/>
            <person name="Bouchez O."/>
            <person name="Roques C."/>
            <person name="Iampietro C."/>
            <person name="Lluch J."/>
            <person name="Castinel A."/>
            <person name="Donnadieu C."/>
            <person name="Desvignes T."/>
            <person name="Floi Bucao C."/>
            <person name="Jouanno E."/>
            <person name="Wen M."/>
            <person name="Mejri S."/>
            <person name="Dirks R."/>
            <person name="Jansen H."/>
            <person name="Henkel C."/>
            <person name="Chen W.J."/>
            <person name="Zahm M."/>
            <person name="Cabau C."/>
            <person name="Klopp C."/>
            <person name="Thompson A.W."/>
            <person name="Robinson-Rechavi M."/>
            <person name="Braasch I."/>
            <person name="Lecointre G."/>
            <person name="Bobe J."/>
            <person name="Postlethwait J.H."/>
            <person name="Berthelot C."/>
            <person name="Roest Crollius H."/>
            <person name="Guiguen Y."/>
        </authorList>
    </citation>
    <scope>NUCLEOTIDE SEQUENCE</scope>
    <source>
        <strain evidence="1">WJC10195</strain>
    </source>
</reference>
<evidence type="ECO:0000313" key="2">
    <source>
        <dbReference type="Proteomes" id="UP001152622"/>
    </source>
</evidence>
<keyword evidence="2" id="KW-1185">Reference proteome</keyword>
<proteinExistence type="predicted"/>
<gene>
    <name evidence="1" type="ORF">SKAU_G00124180</name>
</gene>
<organism evidence="1 2">
    <name type="scientific">Synaphobranchus kaupii</name>
    <name type="common">Kaup's arrowtooth eel</name>
    <dbReference type="NCBI Taxonomy" id="118154"/>
    <lineage>
        <taxon>Eukaryota</taxon>
        <taxon>Metazoa</taxon>
        <taxon>Chordata</taxon>
        <taxon>Craniata</taxon>
        <taxon>Vertebrata</taxon>
        <taxon>Euteleostomi</taxon>
        <taxon>Actinopterygii</taxon>
        <taxon>Neopterygii</taxon>
        <taxon>Teleostei</taxon>
        <taxon>Anguilliformes</taxon>
        <taxon>Synaphobranchidae</taxon>
        <taxon>Synaphobranchus</taxon>
    </lineage>
</organism>
<dbReference type="AlphaFoldDB" id="A0A9Q1J0K6"/>
<comment type="caution">
    <text evidence="1">The sequence shown here is derived from an EMBL/GenBank/DDBJ whole genome shotgun (WGS) entry which is preliminary data.</text>
</comment>
<name>A0A9Q1J0K6_SYNKA</name>
<evidence type="ECO:0000313" key="1">
    <source>
        <dbReference type="EMBL" id="KAJ8363587.1"/>
    </source>
</evidence>
<protein>
    <submittedName>
        <fullName evidence="1">Uncharacterized protein</fullName>
    </submittedName>
</protein>